<feature type="transmembrane region" description="Helical" evidence="8">
    <location>
        <begin position="232"/>
        <end position="253"/>
    </location>
</feature>
<dbReference type="EMBL" id="AP018823">
    <property type="protein sequence ID" value="BBF83957.1"/>
    <property type="molecule type" value="Genomic_DNA"/>
</dbReference>
<dbReference type="CDD" id="cd06261">
    <property type="entry name" value="TM_PBP2"/>
    <property type="match status" value="1"/>
</dbReference>
<reference evidence="10" key="1">
    <citation type="journal article" date="2017" name="Biotechnol. Biofuels">
        <title>Evaluation of environmental bacterial communities as a factor affecting the growth of duckweed Lemna minor.</title>
        <authorList>
            <person name="Ishizawa H."/>
            <person name="Kuroda M."/>
            <person name="Morikawa M."/>
            <person name="Ike M."/>
        </authorList>
    </citation>
    <scope>NUCLEOTIDE SEQUENCE [LARGE SCALE GENOMIC DNA]</scope>
    <source>
        <strain evidence="10">H3</strain>
    </source>
</reference>
<dbReference type="InterPro" id="IPR000515">
    <property type="entry name" value="MetI-like"/>
</dbReference>
<dbReference type="Proteomes" id="UP000198290">
    <property type="component" value="Chromosome"/>
</dbReference>
<keyword evidence="4" id="KW-0997">Cell inner membrane</keyword>
<keyword evidence="5 8" id="KW-0812">Transmembrane</keyword>
<dbReference type="PANTHER" id="PTHR43357:SF4">
    <property type="entry name" value="INNER MEMBRANE ABC TRANSPORTER PERMEASE PROTEIN YDCV"/>
    <property type="match status" value="1"/>
</dbReference>
<keyword evidence="3" id="KW-1003">Cell membrane</keyword>
<accession>A0A0F3KRH6</accession>
<feature type="transmembrane region" description="Helical" evidence="8">
    <location>
        <begin position="133"/>
        <end position="151"/>
    </location>
</feature>
<evidence type="ECO:0000256" key="1">
    <source>
        <dbReference type="ARBA" id="ARBA00004429"/>
    </source>
</evidence>
<dbReference type="GO" id="GO:0005886">
    <property type="term" value="C:plasma membrane"/>
    <property type="evidence" value="ECO:0007669"/>
    <property type="project" value="UniProtKB-SubCell"/>
</dbReference>
<dbReference type="AlphaFoldDB" id="A0A0F3KRH6"/>
<dbReference type="SUPFAM" id="SSF161098">
    <property type="entry name" value="MetI-like"/>
    <property type="match status" value="1"/>
</dbReference>
<evidence type="ECO:0000256" key="4">
    <source>
        <dbReference type="ARBA" id="ARBA00022519"/>
    </source>
</evidence>
<proteinExistence type="inferred from homology"/>
<evidence type="ECO:0000256" key="8">
    <source>
        <dbReference type="RuleBase" id="RU363032"/>
    </source>
</evidence>
<evidence type="ECO:0000256" key="2">
    <source>
        <dbReference type="ARBA" id="ARBA00022448"/>
    </source>
</evidence>
<organism evidence="9 10">
    <name type="scientific">Aquitalea magnusonii</name>
    <dbReference type="NCBI Taxonomy" id="332411"/>
    <lineage>
        <taxon>Bacteria</taxon>
        <taxon>Pseudomonadati</taxon>
        <taxon>Pseudomonadota</taxon>
        <taxon>Betaproteobacteria</taxon>
        <taxon>Neisseriales</taxon>
        <taxon>Chromobacteriaceae</taxon>
        <taxon>Aquitalea</taxon>
    </lineage>
</organism>
<feature type="transmembrane region" description="Helical" evidence="8">
    <location>
        <begin position="57"/>
        <end position="80"/>
    </location>
</feature>
<comment type="similarity">
    <text evidence="8">Belongs to the binding-protein-dependent transport system permease family.</text>
</comment>
<dbReference type="PANTHER" id="PTHR43357">
    <property type="entry name" value="INNER MEMBRANE ABC TRANSPORTER PERMEASE PROTEIN YDCV"/>
    <property type="match status" value="1"/>
</dbReference>
<evidence type="ECO:0000256" key="3">
    <source>
        <dbReference type="ARBA" id="ARBA00022475"/>
    </source>
</evidence>
<dbReference type="Pfam" id="PF00528">
    <property type="entry name" value="BPD_transp_1"/>
    <property type="match status" value="1"/>
</dbReference>
<evidence type="ECO:0000256" key="5">
    <source>
        <dbReference type="ARBA" id="ARBA00022692"/>
    </source>
</evidence>
<reference evidence="9 10" key="2">
    <citation type="journal article" date="2017" name="Genome Announc.">
        <title>Draft genome sequence of Aquitalea magnusonii strain H3, a plant growth-promoting bacterium of duckweed Lemna minor.</title>
        <authorList>
            <person name="Ishizawa H."/>
            <person name="Kuroda M."/>
            <person name="Ike M."/>
        </authorList>
    </citation>
    <scope>NUCLEOTIDE SEQUENCE [LARGE SCALE GENOMIC DNA]</scope>
    <source>
        <strain evidence="9 10">H3</strain>
    </source>
</reference>
<feature type="transmembrane region" description="Helical" evidence="8">
    <location>
        <begin position="92"/>
        <end position="113"/>
    </location>
</feature>
<evidence type="ECO:0000313" key="10">
    <source>
        <dbReference type="Proteomes" id="UP000198290"/>
    </source>
</evidence>
<dbReference type="OrthoDB" id="5622164at2"/>
<feature type="transmembrane region" description="Helical" evidence="8">
    <location>
        <begin position="7"/>
        <end position="26"/>
    </location>
</feature>
<evidence type="ECO:0000313" key="9">
    <source>
        <dbReference type="EMBL" id="BBF83957.1"/>
    </source>
</evidence>
<dbReference type="RefSeq" id="WP_045845566.1">
    <property type="nucleotide sequence ID" value="NZ_AP018823.1"/>
</dbReference>
<name>A0A0F3KRH6_9NEIS</name>
<feature type="transmembrane region" description="Helical" evidence="8">
    <location>
        <begin position="189"/>
        <end position="212"/>
    </location>
</feature>
<keyword evidence="2 8" id="KW-0813">Transport</keyword>
<keyword evidence="7 8" id="KW-0472">Membrane</keyword>
<dbReference type="GO" id="GO:0055085">
    <property type="term" value="P:transmembrane transport"/>
    <property type="evidence" value="ECO:0007669"/>
    <property type="project" value="InterPro"/>
</dbReference>
<evidence type="ECO:0000256" key="7">
    <source>
        <dbReference type="ARBA" id="ARBA00023136"/>
    </source>
</evidence>
<reference evidence="10" key="3">
    <citation type="journal article" date="2017" name="Plant Physiol. Biochem.">
        <title>Differential oxidative and antioxidative response of duckweed Lemna minor toward plant growth promoting/inhibiting bacteria.</title>
        <authorList>
            <person name="Ishizawa H."/>
            <person name="Kuroda M."/>
            <person name="Morikawa M."/>
            <person name="Ike M."/>
        </authorList>
    </citation>
    <scope>NUCLEOTIDE SEQUENCE [LARGE SCALE GENOMIC DNA]</scope>
    <source>
        <strain evidence="10">H3</strain>
    </source>
</reference>
<dbReference type="KEGG" id="amah:DLM_0281"/>
<comment type="subcellular location">
    <subcellularLocation>
        <location evidence="1">Cell inner membrane</location>
        <topology evidence="1">Multi-pass membrane protein</topology>
    </subcellularLocation>
    <subcellularLocation>
        <location evidence="8">Cell membrane</location>
        <topology evidence="8">Multi-pass membrane protein</topology>
    </subcellularLocation>
</comment>
<gene>
    <name evidence="9" type="ORF">DLM_0281</name>
</gene>
<dbReference type="PROSITE" id="PS50928">
    <property type="entry name" value="ABC_TM1"/>
    <property type="match status" value="1"/>
</dbReference>
<dbReference type="InterPro" id="IPR035906">
    <property type="entry name" value="MetI-like_sf"/>
</dbReference>
<keyword evidence="6 8" id="KW-1133">Transmembrane helix</keyword>
<protein>
    <submittedName>
        <fullName evidence="9">Thiamin ABC transporter, transmembrane component</fullName>
    </submittedName>
</protein>
<dbReference type="STRING" id="332411.VI06_04465"/>
<dbReference type="Gene3D" id="1.10.3720.10">
    <property type="entry name" value="MetI-like"/>
    <property type="match status" value="1"/>
</dbReference>
<evidence type="ECO:0000256" key="6">
    <source>
        <dbReference type="ARBA" id="ARBA00022989"/>
    </source>
</evidence>
<keyword evidence="10" id="KW-1185">Reference proteome</keyword>
<sequence>MKSTSRLGAWVAIAIGTIYFLLPLIATFEFSLKMNRDGYSFEAYKVVLSDPGFQATFGYSTLMAVLTIIVGILLVVPTAYWIQLKLPRLRPLVEFITLLPLVIPAIVIVFGYLKLYNSSAWLPLTGNDRATDFLLMCSYVTLALPYLYRSIDAGLRAIDVRTLTEAAESLGASWPSILLQVIFPNVKSAILSGAFLTFAVVIGEFTMASLLGRPAFGPYLQLIGANRAYEPSALAIIAFLVTWASMGLIQVFARNARPARKTA</sequence>